<gene>
    <name evidence="2" type="ORF">ACFQL9_16540</name>
</gene>
<sequence>MRTRRREHERDRRAREEADREERRTSEATVADPPRTVDDLLDTLADGDGLTYEEAALVGGIEASVGGSVADADADAVRGRRGW</sequence>
<keyword evidence="3" id="KW-1185">Reference proteome</keyword>
<dbReference type="EMBL" id="JBHTAH010000020">
    <property type="protein sequence ID" value="MFC7071255.1"/>
    <property type="molecule type" value="Genomic_DNA"/>
</dbReference>
<feature type="compositionally biased region" description="Basic and acidic residues" evidence="1">
    <location>
        <begin position="1"/>
        <end position="26"/>
    </location>
</feature>
<evidence type="ECO:0000313" key="2">
    <source>
        <dbReference type="EMBL" id="MFC7071255.1"/>
    </source>
</evidence>
<feature type="region of interest" description="Disordered" evidence="1">
    <location>
        <begin position="1"/>
        <end position="38"/>
    </location>
</feature>
<organism evidence="2 3">
    <name type="scientific">Halobaculum lipolyticum</name>
    <dbReference type="NCBI Taxonomy" id="3032001"/>
    <lineage>
        <taxon>Archaea</taxon>
        <taxon>Methanobacteriati</taxon>
        <taxon>Methanobacteriota</taxon>
        <taxon>Stenosarchaea group</taxon>
        <taxon>Halobacteria</taxon>
        <taxon>Halobacteriales</taxon>
        <taxon>Haloferacaceae</taxon>
        <taxon>Halobaculum</taxon>
    </lineage>
</organism>
<dbReference type="Proteomes" id="UP001596461">
    <property type="component" value="Unassembled WGS sequence"/>
</dbReference>
<evidence type="ECO:0000313" key="3">
    <source>
        <dbReference type="Proteomes" id="UP001596461"/>
    </source>
</evidence>
<dbReference type="AlphaFoldDB" id="A0ABD5WGI2"/>
<protein>
    <submittedName>
        <fullName evidence="2">Uncharacterized protein</fullName>
    </submittedName>
</protein>
<dbReference type="RefSeq" id="WP_284031889.1">
    <property type="nucleotide sequence ID" value="NZ_CP126154.1"/>
</dbReference>
<reference evidence="2 3" key="1">
    <citation type="journal article" date="2019" name="Int. J. Syst. Evol. Microbiol.">
        <title>The Global Catalogue of Microorganisms (GCM) 10K type strain sequencing project: providing services to taxonomists for standard genome sequencing and annotation.</title>
        <authorList>
            <consortium name="The Broad Institute Genomics Platform"/>
            <consortium name="The Broad Institute Genome Sequencing Center for Infectious Disease"/>
            <person name="Wu L."/>
            <person name="Ma J."/>
        </authorList>
    </citation>
    <scope>NUCLEOTIDE SEQUENCE [LARGE SCALE GENOMIC DNA]</scope>
    <source>
        <strain evidence="2 3">DT31</strain>
    </source>
</reference>
<evidence type="ECO:0000256" key="1">
    <source>
        <dbReference type="SAM" id="MobiDB-lite"/>
    </source>
</evidence>
<comment type="caution">
    <text evidence="2">The sequence shown here is derived from an EMBL/GenBank/DDBJ whole genome shotgun (WGS) entry which is preliminary data.</text>
</comment>
<name>A0ABD5WGI2_9EURY</name>
<proteinExistence type="predicted"/>
<dbReference type="GeneID" id="81123701"/>
<accession>A0ABD5WGI2</accession>